<feature type="transmembrane region" description="Helical" evidence="2">
    <location>
        <begin position="215"/>
        <end position="237"/>
    </location>
</feature>
<gene>
    <name evidence="4" type="ORF">C9374_000827</name>
</gene>
<keyword evidence="2" id="KW-0472">Membrane</keyword>
<evidence type="ECO:0000313" key="5">
    <source>
        <dbReference type="Proteomes" id="UP000816034"/>
    </source>
</evidence>
<evidence type="ECO:0000259" key="3">
    <source>
        <dbReference type="PROSITE" id="PS50132"/>
    </source>
</evidence>
<dbReference type="Pfam" id="PF00615">
    <property type="entry name" value="RGS"/>
    <property type="match status" value="1"/>
</dbReference>
<dbReference type="EMBL" id="PYSW02000011">
    <property type="protein sequence ID" value="KAG2387977.1"/>
    <property type="molecule type" value="Genomic_DNA"/>
</dbReference>
<comment type="caution">
    <text evidence="4">The sequence shown here is derived from an EMBL/GenBank/DDBJ whole genome shotgun (WGS) entry which is preliminary data.</text>
</comment>
<name>A0AA88GVV0_NAELO</name>
<feature type="transmembrane region" description="Helical" evidence="2">
    <location>
        <begin position="421"/>
        <end position="444"/>
    </location>
</feature>
<feature type="compositionally biased region" description="Basic and acidic residues" evidence="1">
    <location>
        <begin position="364"/>
        <end position="384"/>
    </location>
</feature>
<reference evidence="4 5" key="1">
    <citation type="journal article" date="2018" name="BMC Genomics">
        <title>The genome of Naegleria lovaniensis, the basis for a comparative approach to unravel pathogenicity factors of the human pathogenic amoeba N. fowleri.</title>
        <authorList>
            <person name="Liechti N."/>
            <person name="Schurch N."/>
            <person name="Bruggmann R."/>
            <person name="Wittwer M."/>
        </authorList>
    </citation>
    <scope>NUCLEOTIDE SEQUENCE [LARGE SCALE GENOMIC DNA]</scope>
    <source>
        <strain evidence="4 5">ATCC 30569</strain>
    </source>
</reference>
<dbReference type="SMART" id="SM00315">
    <property type="entry name" value="RGS"/>
    <property type="match status" value="1"/>
</dbReference>
<dbReference type="PROSITE" id="PS50132">
    <property type="entry name" value="RGS"/>
    <property type="match status" value="1"/>
</dbReference>
<dbReference type="GeneID" id="68093283"/>
<evidence type="ECO:0000313" key="4">
    <source>
        <dbReference type="EMBL" id="KAG2387977.1"/>
    </source>
</evidence>
<feature type="transmembrane region" description="Helical" evidence="2">
    <location>
        <begin position="516"/>
        <end position="540"/>
    </location>
</feature>
<dbReference type="InterPro" id="IPR036305">
    <property type="entry name" value="RGS_sf"/>
</dbReference>
<protein>
    <recommendedName>
        <fullName evidence="3">RGS domain-containing protein</fullName>
    </recommendedName>
</protein>
<keyword evidence="2" id="KW-0812">Transmembrane</keyword>
<dbReference type="RefSeq" id="XP_044551969.1">
    <property type="nucleotide sequence ID" value="XM_044698327.1"/>
</dbReference>
<dbReference type="InterPro" id="IPR044926">
    <property type="entry name" value="RGS_subdomain_2"/>
</dbReference>
<keyword evidence="2" id="KW-1133">Transmembrane helix</keyword>
<organism evidence="4 5">
    <name type="scientific">Naegleria lovaniensis</name>
    <name type="common">Amoeba</name>
    <dbReference type="NCBI Taxonomy" id="51637"/>
    <lineage>
        <taxon>Eukaryota</taxon>
        <taxon>Discoba</taxon>
        <taxon>Heterolobosea</taxon>
        <taxon>Tetramitia</taxon>
        <taxon>Eutetramitia</taxon>
        <taxon>Vahlkampfiidae</taxon>
        <taxon>Naegleria</taxon>
    </lineage>
</organism>
<feature type="transmembrane region" description="Helical" evidence="2">
    <location>
        <begin position="180"/>
        <end position="203"/>
    </location>
</feature>
<keyword evidence="5" id="KW-1185">Reference proteome</keyword>
<accession>A0AA88GVV0</accession>
<feature type="region of interest" description="Disordered" evidence="1">
    <location>
        <begin position="364"/>
        <end position="389"/>
    </location>
</feature>
<feature type="region of interest" description="Disordered" evidence="1">
    <location>
        <begin position="720"/>
        <end position="741"/>
    </location>
</feature>
<evidence type="ECO:0000256" key="2">
    <source>
        <dbReference type="SAM" id="Phobius"/>
    </source>
</evidence>
<proteinExistence type="predicted"/>
<sequence length="741" mass="83856">MLIDSFLSSFLNLLNTFWNPPLSHLVDDNHHSSIRHIPHALYQFLSNASFIPSSSPFNQEWNTNNNVFLHSFQSSQSYYNLMPPESSIHSIPTTLLQILNNSSSNVPTNSSPICDYRLFKLGPLSREGYNASVINNICPDSIFTPIVSGVFLLIYLCVVLMGVLGVMWKRKSGHVKARNPVYMILTVLASLFFVVLNCLRFIVGRKVYPCILYTISFFIIPPAIGLPTIVRCIRIFFMYKLSTQKTTMFEAKRKSVTKPADASTSQTNSRTRLTIKTTSLLPSMTNSTNPENAPLPHMGGGDELNHRCLWSESSCTNLNSEASCSSKNEIASNNQQYQQNLFGNVLDQQGSLTAAVEMKDISIEHHPNDTTSKDRDTIETKTDESDSIDEDSRSWFTNELDSEISQNNIEMKKLKLFRGLVSYKFILALYAIIFFVHLAIWAIFGGADEAAYQQSGKHVFLWNVGMFVFDTGCVTNTNTVFLLAAEAFFYIVVEIVFIIMFFFADRDTWGIKKETFVLLLIQIGTALAYLICGQIEVIRFLTDYFVPYGFTLLTYSLVEVFISVVLPVCYAISHDRREKGTYGDSEVELLLKNKKAFGLLLDFATRSYCAEDILAYQDFEKYKKMSSRNRKKFALSLLNKYLKSGAPLELNISGLEQKHDILLKIISDSSVPSRDLFEDIKILCLNNMIDVFERLKASNKEVREMVANYKRASRQLTALPTNSVPSTNRMSIHLSKAQSSE</sequence>
<dbReference type="Proteomes" id="UP000816034">
    <property type="component" value="Unassembled WGS sequence"/>
</dbReference>
<dbReference type="SUPFAM" id="SSF48097">
    <property type="entry name" value="Regulator of G-protein signaling, RGS"/>
    <property type="match status" value="1"/>
</dbReference>
<feature type="domain" description="RGS" evidence="3">
    <location>
        <begin position="586"/>
        <end position="679"/>
    </location>
</feature>
<evidence type="ECO:0000256" key="1">
    <source>
        <dbReference type="SAM" id="MobiDB-lite"/>
    </source>
</evidence>
<feature type="transmembrane region" description="Helical" evidence="2">
    <location>
        <begin position="552"/>
        <end position="572"/>
    </location>
</feature>
<dbReference type="Gene3D" id="1.10.167.10">
    <property type="entry name" value="Regulator of G-protein Signalling 4, domain 2"/>
    <property type="match status" value="1"/>
</dbReference>
<dbReference type="AlphaFoldDB" id="A0AA88GVV0"/>
<feature type="transmembrane region" description="Helical" evidence="2">
    <location>
        <begin position="142"/>
        <end position="168"/>
    </location>
</feature>
<dbReference type="InterPro" id="IPR016137">
    <property type="entry name" value="RGS"/>
</dbReference>
<feature type="transmembrane region" description="Helical" evidence="2">
    <location>
        <begin position="487"/>
        <end position="504"/>
    </location>
</feature>